<feature type="transmembrane region" description="Helical" evidence="6">
    <location>
        <begin position="110"/>
        <end position="130"/>
    </location>
</feature>
<feature type="domain" description="Major facilitator superfamily (MFS) profile" evidence="7">
    <location>
        <begin position="12"/>
        <end position="399"/>
    </location>
</feature>
<accession>A0A9J7AP78</accession>
<keyword evidence="2" id="KW-1003">Cell membrane</keyword>
<dbReference type="InterPro" id="IPR050189">
    <property type="entry name" value="MFS_Efflux_Transporters"/>
</dbReference>
<dbReference type="GO" id="GO:0022857">
    <property type="term" value="F:transmembrane transporter activity"/>
    <property type="evidence" value="ECO:0007669"/>
    <property type="project" value="InterPro"/>
</dbReference>
<evidence type="ECO:0000256" key="4">
    <source>
        <dbReference type="ARBA" id="ARBA00022989"/>
    </source>
</evidence>
<feature type="transmembrane region" description="Helical" evidence="6">
    <location>
        <begin position="310"/>
        <end position="331"/>
    </location>
</feature>
<feature type="transmembrane region" description="Helical" evidence="6">
    <location>
        <begin position="210"/>
        <end position="232"/>
    </location>
</feature>
<feature type="transmembrane region" description="Helical" evidence="6">
    <location>
        <begin position="167"/>
        <end position="189"/>
    </location>
</feature>
<dbReference type="KEGG" id="naci:NUH88_15060"/>
<dbReference type="RefSeq" id="WP_257767224.1">
    <property type="nucleotide sequence ID" value="NZ_CP102480.1"/>
</dbReference>
<evidence type="ECO:0000313" key="8">
    <source>
        <dbReference type="EMBL" id="UUX48722.1"/>
    </source>
</evidence>
<feature type="transmembrane region" description="Helical" evidence="6">
    <location>
        <begin position="376"/>
        <end position="395"/>
    </location>
</feature>
<keyword evidence="4 6" id="KW-1133">Transmembrane helix</keyword>
<dbReference type="AlphaFoldDB" id="A0A9J7AP78"/>
<dbReference type="PROSITE" id="PS50850">
    <property type="entry name" value="MFS"/>
    <property type="match status" value="1"/>
</dbReference>
<proteinExistence type="predicted"/>
<evidence type="ECO:0000256" key="3">
    <source>
        <dbReference type="ARBA" id="ARBA00022692"/>
    </source>
</evidence>
<evidence type="ECO:0000256" key="1">
    <source>
        <dbReference type="ARBA" id="ARBA00004651"/>
    </source>
</evidence>
<dbReference type="SUPFAM" id="SSF103473">
    <property type="entry name" value="MFS general substrate transporter"/>
    <property type="match status" value="1"/>
</dbReference>
<dbReference type="InterPro" id="IPR020846">
    <property type="entry name" value="MFS_dom"/>
</dbReference>
<dbReference type="Pfam" id="PF07690">
    <property type="entry name" value="MFS_1"/>
    <property type="match status" value="1"/>
</dbReference>
<feature type="transmembrane region" description="Helical" evidence="6">
    <location>
        <begin position="252"/>
        <end position="273"/>
    </location>
</feature>
<feature type="transmembrane region" description="Helical" evidence="6">
    <location>
        <begin position="352"/>
        <end position="370"/>
    </location>
</feature>
<dbReference type="Proteomes" id="UP001060336">
    <property type="component" value="Chromosome"/>
</dbReference>
<gene>
    <name evidence="8" type="ORF">NUH88_15060</name>
</gene>
<evidence type="ECO:0000256" key="2">
    <source>
        <dbReference type="ARBA" id="ARBA00022475"/>
    </source>
</evidence>
<protein>
    <submittedName>
        <fullName evidence="8">MFS transporter</fullName>
    </submittedName>
</protein>
<feature type="transmembrane region" description="Helical" evidence="6">
    <location>
        <begin position="48"/>
        <end position="66"/>
    </location>
</feature>
<keyword evidence="3 6" id="KW-0812">Transmembrane</keyword>
<dbReference type="CDD" id="cd06174">
    <property type="entry name" value="MFS"/>
    <property type="match status" value="1"/>
</dbReference>
<feature type="transmembrane region" description="Helical" evidence="6">
    <location>
        <begin position="280"/>
        <end position="298"/>
    </location>
</feature>
<evidence type="ECO:0000313" key="9">
    <source>
        <dbReference type="Proteomes" id="UP001060336"/>
    </source>
</evidence>
<dbReference type="Gene3D" id="1.20.1250.20">
    <property type="entry name" value="MFS general substrate transporter like domains"/>
    <property type="match status" value="1"/>
</dbReference>
<dbReference type="InterPro" id="IPR036259">
    <property type="entry name" value="MFS_trans_sf"/>
</dbReference>
<organism evidence="8 9">
    <name type="scientific">Nisaea acidiphila</name>
    <dbReference type="NCBI Taxonomy" id="1862145"/>
    <lineage>
        <taxon>Bacteria</taxon>
        <taxon>Pseudomonadati</taxon>
        <taxon>Pseudomonadota</taxon>
        <taxon>Alphaproteobacteria</taxon>
        <taxon>Rhodospirillales</taxon>
        <taxon>Thalassobaculaceae</taxon>
        <taxon>Nisaea</taxon>
    </lineage>
</organism>
<dbReference type="InterPro" id="IPR011701">
    <property type="entry name" value="MFS"/>
</dbReference>
<dbReference type="GO" id="GO:0005886">
    <property type="term" value="C:plasma membrane"/>
    <property type="evidence" value="ECO:0007669"/>
    <property type="project" value="UniProtKB-SubCell"/>
</dbReference>
<feature type="transmembrane region" description="Helical" evidence="6">
    <location>
        <begin position="142"/>
        <end position="161"/>
    </location>
</feature>
<dbReference type="PANTHER" id="PTHR43124:SF3">
    <property type="entry name" value="CHLORAMPHENICOL EFFLUX PUMP RV0191"/>
    <property type="match status" value="1"/>
</dbReference>
<evidence type="ECO:0000256" key="6">
    <source>
        <dbReference type="SAM" id="Phobius"/>
    </source>
</evidence>
<keyword evidence="5 6" id="KW-0472">Membrane</keyword>
<feature type="transmembrane region" description="Helical" evidence="6">
    <location>
        <begin position="12"/>
        <end position="28"/>
    </location>
</feature>
<keyword evidence="9" id="KW-1185">Reference proteome</keyword>
<evidence type="ECO:0000259" key="7">
    <source>
        <dbReference type="PROSITE" id="PS50850"/>
    </source>
</evidence>
<name>A0A9J7AP78_9PROT</name>
<evidence type="ECO:0000256" key="5">
    <source>
        <dbReference type="ARBA" id="ARBA00023136"/>
    </source>
</evidence>
<sequence length="399" mass="41211">MTAPDERTRWDIVTLAVGAGVIAALQVGKVPPALPELRTDLGLTLVGGGWLASLLHLFAALFAIGMSMATDRVGPARLLVVSMLVMAAGSALGALSGSTALLFAGRALESLGFLGASISAPTLIVAAAVPRDRSLALGIWSAYFPVGAAIAMVAAPIFLNGPGWRGLWLADAAICLAVAVLLAILVRPAHWPDVPGPRRGRGLRDVAETLRLPGPYLFALSFFLYACAIFALMTWMPTFLLERLGYSLESAALIGALVVLVNVVGNLGAAWLMHRNVPRWSIIAISFLGVLGTAWFVFAGTAPDALRVPAAVAMSCICGVLPAACLSGAPAHARSSAEVATCSGVVVHGSNLGNLLAAPIFATVVTYFGGWSNGHLPMIGLGIAGLAVTVLVRAVDRER</sequence>
<feature type="transmembrane region" description="Helical" evidence="6">
    <location>
        <begin position="78"/>
        <end position="104"/>
    </location>
</feature>
<comment type="subcellular location">
    <subcellularLocation>
        <location evidence="1">Cell membrane</location>
        <topology evidence="1">Multi-pass membrane protein</topology>
    </subcellularLocation>
</comment>
<dbReference type="PANTHER" id="PTHR43124">
    <property type="entry name" value="PURINE EFFLUX PUMP PBUE"/>
    <property type="match status" value="1"/>
</dbReference>
<dbReference type="EMBL" id="CP102480">
    <property type="protein sequence ID" value="UUX48722.1"/>
    <property type="molecule type" value="Genomic_DNA"/>
</dbReference>
<reference evidence="8" key="1">
    <citation type="submission" date="2022-08" db="EMBL/GenBank/DDBJ databases">
        <title>Nisaea acidiphila sp. nov., isolated from a marine algal debris and emended description of the genus Nisaea Urios et al. 2008.</title>
        <authorList>
            <person name="Kwon K."/>
        </authorList>
    </citation>
    <scope>NUCLEOTIDE SEQUENCE</scope>
    <source>
        <strain evidence="8">MEBiC11861</strain>
    </source>
</reference>